<evidence type="ECO:0000256" key="2">
    <source>
        <dbReference type="ARBA" id="ARBA00023002"/>
    </source>
</evidence>
<dbReference type="NCBIfam" id="NF009467">
    <property type="entry name" value="PRK12826.1-3"/>
    <property type="match status" value="1"/>
</dbReference>
<accession>A0ABT3CH17</accession>
<evidence type="ECO:0000313" key="5">
    <source>
        <dbReference type="EMBL" id="MCV7228795.1"/>
    </source>
</evidence>
<keyword evidence="2" id="KW-0560">Oxidoreductase</keyword>
<dbReference type="InterPro" id="IPR023985">
    <property type="entry name" value="SDR_subfam_1"/>
</dbReference>
<dbReference type="PRINTS" id="PR00081">
    <property type="entry name" value="GDHRDH"/>
</dbReference>
<dbReference type="InterPro" id="IPR020904">
    <property type="entry name" value="Sc_DH/Rdtase_CS"/>
</dbReference>
<dbReference type="Proteomes" id="UP001526201">
    <property type="component" value="Unassembled WGS sequence"/>
</dbReference>
<comment type="similarity">
    <text evidence="1 4">Belongs to the short-chain dehydrogenases/reductases (SDR) family.</text>
</comment>
<evidence type="ECO:0000256" key="1">
    <source>
        <dbReference type="ARBA" id="ARBA00006484"/>
    </source>
</evidence>
<dbReference type="PANTHER" id="PTHR24321">
    <property type="entry name" value="DEHYDROGENASES, SHORT CHAIN"/>
    <property type="match status" value="1"/>
</dbReference>
<sequence length="277" mass="28674">MDSQGGTLDGRTAFITGAARGMGRAHALKLASQGADIVAMDICAEFESTDYPGSTPDDLATTVKLVEDLGRRILARQADVRDADAVAAVVADGVAEFGGLDIVIANAGVIRLTDAEDRARVFRDVVDVNLIGVWNTVDAAIPALIAGGRGGSIVLASSTAGIKASNTDRPGLQAYAASKRALVALMQGWAAQLAPHSIRVNTIHPSGVATDMIINDTTIALSASGDPWLGTQQNALPIALLAPEDIATAVAWLVSHDARFITGTSWPLDAGFSLRSH</sequence>
<proteinExistence type="inferred from homology"/>
<dbReference type="Gene3D" id="3.40.50.720">
    <property type="entry name" value="NAD(P)-binding Rossmann-like Domain"/>
    <property type="match status" value="1"/>
</dbReference>
<keyword evidence="6" id="KW-1185">Reference proteome</keyword>
<dbReference type="CDD" id="cd05233">
    <property type="entry name" value="SDR_c"/>
    <property type="match status" value="1"/>
</dbReference>
<dbReference type="EMBL" id="JACKTY010000035">
    <property type="protein sequence ID" value="MCV7228795.1"/>
    <property type="molecule type" value="Genomic_DNA"/>
</dbReference>
<name>A0ABT3CH17_9MYCO</name>
<comment type="caution">
    <text evidence="5">The sequence shown here is derived from an EMBL/GenBank/DDBJ whole genome shotgun (WGS) entry which is preliminary data.</text>
</comment>
<organism evidence="5 6">
    <name type="scientific">Mycolicibacterium komossense</name>
    <dbReference type="NCBI Taxonomy" id="1779"/>
    <lineage>
        <taxon>Bacteria</taxon>
        <taxon>Bacillati</taxon>
        <taxon>Actinomycetota</taxon>
        <taxon>Actinomycetes</taxon>
        <taxon>Mycobacteriales</taxon>
        <taxon>Mycobacteriaceae</taxon>
        <taxon>Mycolicibacterium</taxon>
    </lineage>
</organism>
<evidence type="ECO:0000256" key="4">
    <source>
        <dbReference type="RuleBase" id="RU000363"/>
    </source>
</evidence>
<reference evidence="5 6" key="1">
    <citation type="journal article" date="2022" name="BMC Genomics">
        <title>Comparative genome analysis of mycobacteria focusing on tRNA and non-coding RNA.</title>
        <authorList>
            <person name="Behra P.R.K."/>
            <person name="Pettersson B.M.F."/>
            <person name="Ramesh M."/>
            <person name="Das S."/>
            <person name="Dasgupta S."/>
            <person name="Kirsebom L.A."/>
        </authorList>
    </citation>
    <scope>NUCLEOTIDE SEQUENCE [LARGE SCALE GENOMIC DNA]</scope>
    <source>
        <strain evidence="5 6">DSM 44078</strain>
    </source>
</reference>
<evidence type="ECO:0000313" key="6">
    <source>
        <dbReference type="Proteomes" id="UP001526201"/>
    </source>
</evidence>
<dbReference type="InterPro" id="IPR036291">
    <property type="entry name" value="NAD(P)-bd_dom_sf"/>
</dbReference>
<dbReference type="RefSeq" id="WP_264069979.1">
    <property type="nucleotide sequence ID" value="NZ_JACKTY010000035.1"/>
</dbReference>
<dbReference type="PROSITE" id="PS00061">
    <property type="entry name" value="ADH_SHORT"/>
    <property type="match status" value="1"/>
</dbReference>
<dbReference type="PRINTS" id="PR00080">
    <property type="entry name" value="SDRFAMILY"/>
</dbReference>
<dbReference type="InterPro" id="IPR002347">
    <property type="entry name" value="SDR_fam"/>
</dbReference>
<keyword evidence="3" id="KW-0520">NAD</keyword>
<gene>
    <name evidence="5" type="ORF">H7J73_22520</name>
</gene>
<dbReference type="PANTHER" id="PTHR24321:SF8">
    <property type="entry name" value="ESTRADIOL 17-BETA-DEHYDROGENASE 8-RELATED"/>
    <property type="match status" value="1"/>
</dbReference>
<dbReference type="NCBIfam" id="TIGR03971">
    <property type="entry name" value="SDR_subfam_1"/>
    <property type="match status" value="1"/>
</dbReference>
<dbReference type="Pfam" id="PF00106">
    <property type="entry name" value="adh_short"/>
    <property type="match status" value="1"/>
</dbReference>
<dbReference type="SUPFAM" id="SSF51735">
    <property type="entry name" value="NAD(P)-binding Rossmann-fold domains"/>
    <property type="match status" value="1"/>
</dbReference>
<evidence type="ECO:0000256" key="3">
    <source>
        <dbReference type="ARBA" id="ARBA00023027"/>
    </source>
</evidence>
<protein>
    <submittedName>
        <fullName evidence="5">Mycofactocin-coupled SDR family oxidoreductase</fullName>
    </submittedName>
</protein>